<dbReference type="InterPro" id="IPR038884">
    <property type="entry name" value="CFAP61"/>
</dbReference>
<dbReference type="Proteomes" id="UP000735302">
    <property type="component" value="Unassembled WGS sequence"/>
</dbReference>
<keyword evidence="2" id="KW-0282">Flagellum</keyword>
<keyword evidence="3" id="KW-1185">Reference proteome</keyword>
<feature type="domain" description="CFAP61 dimerisation" evidence="1">
    <location>
        <begin position="139"/>
        <end position="244"/>
    </location>
</feature>
<dbReference type="EMBL" id="BLXT01004926">
    <property type="protein sequence ID" value="GFO18071.1"/>
    <property type="molecule type" value="Genomic_DNA"/>
</dbReference>
<dbReference type="Pfam" id="PF23150">
    <property type="entry name" value="CFAP61_dimer"/>
    <property type="match status" value="1"/>
</dbReference>
<protein>
    <submittedName>
        <fullName evidence="2">Cilia- and flagella-associated protein 61-like</fullName>
    </submittedName>
</protein>
<evidence type="ECO:0000259" key="1">
    <source>
        <dbReference type="Pfam" id="PF23150"/>
    </source>
</evidence>
<dbReference type="PANTHER" id="PTHR21178">
    <property type="entry name" value="CILIA- AND FLAGELLA-ASSOCIATED PROTEIN 61"/>
    <property type="match status" value="1"/>
</dbReference>
<gene>
    <name evidence="2" type="ORF">PoB_004457600</name>
</gene>
<dbReference type="PANTHER" id="PTHR21178:SF8">
    <property type="entry name" value="CILIA- AND FLAGELLA-ASSOCIATED PROTEIN 61"/>
    <property type="match status" value="1"/>
</dbReference>
<accession>A0AAV4B403</accession>
<keyword evidence="2" id="KW-0969">Cilium</keyword>
<keyword evidence="2" id="KW-0966">Cell projection</keyword>
<comment type="caution">
    <text evidence="2">The sequence shown here is derived from an EMBL/GenBank/DDBJ whole genome shotgun (WGS) entry which is preliminary data.</text>
</comment>
<dbReference type="AlphaFoldDB" id="A0AAV4B403"/>
<organism evidence="2 3">
    <name type="scientific">Plakobranchus ocellatus</name>
    <dbReference type="NCBI Taxonomy" id="259542"/>
    <lineage>
        <taxon>Eukaryota</taxon>
        <taxon>Metazoa</taxon>
        <taxon>Spiralia</taxon>
        <taxon>Lophotrochozoa</taxon>
        <taxon>Mollusca</taxon>
        <taxon>Gastropoda</taxon>
        <taxon>Heterobranchia</taxon>
        <taxon>Euthyneura</taxon>
        <taxon>Panpulmonata</taxon>
        <taxon>Sacoglossa</taxon>
        <taxon>Placobranchoidea</taxon>
        <taxon>Plakobranchidae</taxon>
        <taxon>Plakobranchus</taxon>
    </lineage>
</organism>
<name>A0AAV4B403_9GAST</name>
<evidence type="ECO:0000313" key="3">
    <source>
        <dbReference type="Proteomes" id="UP000735302"/>
    </source>
</evidence>
<reference evidence="2 3" key="1">
    <citation type="journal article" date="2021" name="Elife">
        <title>Chloroplast acquisition without the gene transfer in kleptoplastic sea slugs, Plakobranchus ocellatus.</title>
        <authorList>
            <person name="Maeda T."/>
            <person name="Takahashi S."/>
            <person name="Yoshida T."/>
            <person name="Shimamura S."/>
            <person name="Takaki Y."/>
            <person name="Nagai Y."/>
            <person name="Toyoda A."/>
            <person name="Suzuki Y."/>
            <person name="Arimoto A."/>
            <person name="Ishii H."/>
            <person name="Satoh N."/>
            <person name="Nishiyama T."/>
            <person name="Hasebe M."/>
            <person name="Maruyama T."/>
            <person name="Minagawa J."/>
            <person name="Obokata J."/>
            <person name="Shigenobu S."/>
        </authorList>
    </citation>
    <scope>NUCLEOTIDE SEQUENCE [LARGE SCALE GENOMIC DNA]</scope>
</reference>
<dbReference type="InterPro" id="IPR056299">
    <property type="entry name" value="CFAP61_dimer"/>
</dbReference>
<sequence>MAANEVMTSKDRAWQQGNTHFDPSTVCRVAVSCCSIRSTIRYLHSLGLVLPQTEHGFTFKRGVGDAVVIESALRSAGNLLSRVRAPLPTPWPGGGPESLRSSCYGLAIYEKQNLTFMQNMEDKIIFLMSIWISAQFSEGDFHYLHVHKPCVPTPLAELMAKPDYGRELVTGEPGGAQDYMRLHVNRYKSVETITCLARKPFPRDNYRHLYGIHEKMLNKMLARFDEGLITDFYKYLAEPWATAIFHDRFADFRDEIRELLITSPKDKQATLEDLSRQLVDEETGLTDQQRKELLMAYVSTGAKRAVETRLLNFISYNYYHLPMYAKPGMV</sequence>
<evidence type="ECO:0000313" key="2">
    <source>
        <dbReference type="EMBL" id="GFO18071.1"/>
    </source>
</evidence>
<proteinExistence type="predicted"/>